<keyword evidence="2" id="KW-1185">Reference proteome</keyword>
<gene>
    <name evidence="1" type="primary">ck216</name>
</gene>
<keyword evidence="1" id="KW-0812">Transmembrane</keyword>
<evidence type="ECO:0000313" key="2">
    <source>
        <dbReference type="Proteomes" id="UP001224087"/>
    </source>
</evidence>
<protein>
    <submittedName>
        <fullName evidence="1">Transmembrane protein</fullName>
    </submittedName>
</protein>
<dbReference type="Proteomes" id="UP001224087">
    <property type="component" value="Segment"/>
</dbReference>
<reference evidence="1" key="1">
    <citation type="submission" date="2019-12" db="EMBL/GenBank/DDBJ databases">
        <title>The DNA Methylation Landscape of Giant Viruses.</title>
        <authorList>
            <person name="Jeudy S."/>
            <person name="Rigou S."/>
            <person name="Alempic J.-M."/>
            <person name="Claverie J.-M."/>
            <person name="Abergel C."/>
            <person name="Legendre M."/>
        </authorList>
    </citation>
    <scope>NUCLEOTIDE SEQUENCE</scope>
    <source>
        <strain evidence="1">P4</strain>
    </source>
</reference>
<name>A0A6G8MXS1_9VIRU</name>
<sequence length="105" mass="12176">MEVSLIPDYLSLCEFFVCADLSPDLPKLPDEIKLIISSCTLSCLHGCAKVIWQRFGKIKHRCCICSNEQPVEEVCKYNNRSLAVKKTNERFQEHCIICKVWLKRK</sequence>
<accession>A0A6G8MXS1</accession>
<organism evidence="1 2">
    <name type="scientific">Cedratvirus kamchatka</name>
    <dbReference type="NCBI Taxonomy" id="2716914"/>
    <lineage>
        <taxon>Viruses</taxon>
        <taxon>Pithoviruses</taxon>
        <taxon>Orthocedratvirinae</taxon>
        <taxon>Alphacedratvirus</taxon>
        <taxon>Alphacedratvirus rossiense</taxon>
    </lineage>
</organism>
<dbReference type="EMBL" id="MN873693">
    <property type="protein sequence ID" value="QIN54341.1"/>
    <property type="molecule type" value="Genomic_DNA"/>
</dbReference>
<proteinExistence type="predicted"/>
<keyword evidence="1" id="KW-0472">Membrane</keyword>
<evidence type="ECO:0000313" key="1">
    <source>
        <dbReference type="EMBL" id="QIN54341.1"/>
    </source>
</evidence>